<sequence length="131" mass="14668">MISETSRRLKRSNLSTDQSSAEPRCVDMAEFKTWKNRVTVLEISNGLSNQEIKVQQLESTDNEKFNERTVQVEAMFNERIALLESKMGAQTSRLEENDESNVEMASLQRSPNTGSVLGWSSIVTQLPGGGE</sequence>
<accession>A0A3M7R9V8</accession>
<keyword evidence="3" id="KW-1185">Reference proteome</keyword>
<reference evidence="2 3" key="1">
    <citation type="journal article" date="2018" name="Sci. Rep.">
        <title>Genomic signatures of local adaptation to the degree of environmental predictability in rotifers.</title>
        <authorList>
            <person name="Franch-Gras L."/>
            <person name="Hahn C."/>
            <person name="Garcia-Roger E.M."/>
            <person name="Carmona M.J."/>
            <person name="Serra M."/>
            <person name="Gomez A."/>
        </authorList>
    </citation>
    <scope>NUCLEOTIDE SEQUENCE [LARGE SCALE GENOMIC DNA]</scope>
    <source>
        <strain evidence="2">HYR1</strain>
    </source>
</reference>
<proteinExistence type="predicted"/>
<feature type="region of interest" description="Disordered" evidence="1">
    <location>
        <begin position="1"/>
        <end position="23"/>
    </location>
</feature>
<evidence type="ECO:0000256" key="1">
    <source>
        <dbReference type="SAM" id="MobiDB-lite"/>
    </source>
</evidence>
<protein>
    <submittedName>
        <fullName evidence="2">Uncharacterized protein</fullName>
    </submittedName>
</protein>
<evidence type="ECO:0000313" key="3">
    <source>
        <dbReference type="Proteomes" id="UP000276133"/>
    </source>
</evidence>
<dbReference type="EMBL" id="REGN01003898">
    <property type="protein sequence ID" value="RNA20211.1"/>
    <property type="molecule type" value="Genomic_DNA"/>
</dbReference>
<comment type="caution">
    <text evidence="2">The sequence shown here is derived from an EMBL/GenBank/DDBJ whole genome shotgun (WGS) entry which is preliminary data.</text>
</comment>
<dbReference type="AlphaFoldDB" id="A0A3M7R9V8"/>
<name>A0A3M7R9V8_BRAPC</name>
<feature type="region of interest" description="Disordered" evidence="1">
    <location>
        <begin position="105"/>
        <end position="131"/>
    </location>
</feature>
<organism evidence="2 3">
    <name type="scientific">Brachionus plicatilis</name>
    <name type="common">Marine rotifer</name>
    <name type="synonym">Brachionus muelleri</name>
    <dbReference type="NCBI Taxonomy" id="10195"/>
    <lineage>
        <taxon>Eukaryota</taxon>
        <taxon>Metazoa</taxon>
        <taxon>Spiralia</taxon>
        <taxon>Gnathifera</taxon>
        <taxon>Rotifera</taxon>
        <taxon>Eurotatoria</taxon>
        <taxon>Monogononta</taxon>
        <taxon>Pseudotrocha</taxon>
        <taxon>Ploima</taxon>
        <taxon>Brachionidae</taxon>
        <taxon>Brachionus</taxon>
    </lineage>
</organism>
<dbReference type="Proteomes" id="UP000276133">
    <property type="component" value="Unassembled WGS sequence"/>
</dbReference>
<gene>
    <name evidence="2" type="ORF">BpHYR1_046713</name>
</gene>
<evidence type="ECO:0000313" key="2">
    <source>
        <dbReference type="EMBL" id="RNA20211.1"/>
    </source>
</evidence>
<feature type="compositionally biased region" description="Polar residues" evidence="1">
    <location>
        <begin position="12"/>
        <end position="21"/>
    </location>
</feature>